<gene>
    <name evidence="2" type="ORF">SAMN05660706_12554</name>
</gene>
<feature type="signal peptide" evidence="1">
    <location>
        <begin position="1"/>
        <end position="24"/>
    </location>
</feature>
<dbReference type="Pfam" id="PF25788">
    <property type="entry name" value="Ig_Rha78A_N"/>
    <property type="match status" value="1"/>
</dbReference>
<evidence type="ECO:0000256" key="1">
    <source>
        <dbReference type="SAM" id="SignalP"/>
    </source>
</evidence>
<dbReference type="OrthoDB" id="1803536at2"/>
<dbReference type="Gene3D" id="2.60.40.10">
    <property type="entry name" value="Immunoglobulins"/>
    <property type="match status" value="1"/>
</dbReference>
<dbReference type="InterPro" id="IPR013783">
    <property type="entry name" value="Ig-like_fold"/>
</dbReference>
<dbReference type="EMBL" id="FOYM01000025">
    <property type="protein sequence ID" value="SFR12567.1"/>
    <property type="molecule type" value="Genomic_DNA"/>
</dbReference>
<dbReference type="RefSeq" id="WP_092485667.1">
    <property type="nucleotide sequence ID" value="NZ_FOYM01000025.1"/>
</dbReference>
<dbReference type="Proteomes" id="UP000199584">
    <property type="component" value="Unassembled WGS sequence"/>
</dbReference>
<organism evidence="2 3">
    <name type="scientific">Desulfoscipio geothermicus DSM 3669</name>
    <dbReference type="NCBI Taxonomy" id="1121426"/>
    <lineage>
        <taxon>Bacteria</taxon>
        <taxon>Bacillati</taxon>
        <taxon>Bacillota</taxon>
        <taxon>Clostridia</taxon>
        <taxon>Eubacteriales</taxon>
        <taxon>Desulfallaceae</taxon>
        <taxon>Desulfoscipio</taxon>
    </lineage>
</organism>
<proteinExistence type="predicted"/>
<sequence length="743" mass="80092">MWRAVKIILMVLLLVTGQPAGLFAASPTWEYRINSTDTPTMLDASNTTAEIDTSNNEIRLPKYLPSAVSFWPDGGPDFAALAPNKVIHYSYDQASGRYVENGFLSVNLPENPLAVVAVEPYPEMVVITKNNSYHFSFDGSGMVNNPALAASGLANVFAAGARETDKAGLRGNAVEAYSFNGLSTQPDSSMEPAGPFSQPVDLAMYPDRRGIAVGERDKIRAFLYTGTSMLEVAYLSLNSGISNLKDVSLGESFRIAAIVENQQKEWGFDIASGSMKEIPMLGITSGLSKPKCVALRPGTFDRVVLDGSEYRYYRWNGSSLVYDSSLSVTVSGYNLGFYSASETAISKPQDPGWNAEKVRVRAYHTLPDGTSATWSVTADGINWVTRWRVRGTGAGTVAEISDDNGANWTVIGDASLCTPDTSNDTRTELYADTNPGRNIQWKVLLETNDINVTPVISPVVSGGIAVKWEAGNPPDQPVVTVPIVGGGSCFTTSTPTIEWNYNDPDGDPQGAYQIHVKRKSDGTLIYDSGKVLSSNNSHQIPTSNTGDTPGVLWSSGTHKFTVEIKVWDSTGLESEWCPPAEFCVVAFDRPRIAEIVSPPAGQEAPDPADPSTHIVIEKGTAAENLPKVKAGARVKLLVDSIGPVTLPLTKAEFPYLTKKATVKSPVLNYYPDGNEVNRWEIDFWTDANLEICPTGTIVEMQLAGDAGADGIATLNAPTYAAGVIQTQGSIYEDWFTVVQGRDS</sequence>
<accession>A0A1I6E4J8</accession>
<reference evidence="3" key="1">
    <citation type="submission" date="2016-10" db="EMBL/GenBank/DDBJ databases">
        <authorList>
            <person name="Varghese N."/>
            <person name="Submissions S."/>
        </authorList>
    </citation>
    <scope>NUCLEOTIDE SEQUENCE [LARGE SCALE GENOMIC DNA]</scope>
    <source>
        <strain evidence="3">DSM 3669</strain>
    </source>
</reference>
<evidence type="ECO:0000313" key="3">
    <source>
        <dbReference type="Proteomes" id="UP000199584"/>
    </source>
</evidence>
<dbReference type="AlphaFoldDB" id="A0A1I6E4J8"/>
<dbReference type="STRING" id="39060.SAMN05660706_12554"/>
<feature type="chain" id="PRO_5011619147" evidence="1">
    <location>
        <begin position="25"/>
        <end position="743"/>
    </location>
</feature>
<keyword evidence="3" id="KW-1185">Reference proteome</keyword>
<keyword evidence="1" id="KW-0732">Signal</keyword>
<evidence type="ECO:0000313" key="2">
    <source>
        <dbReference type="EMBL" id="SFR12567.1"/>
    </source>
</evidence>
<name>A0A1I6E4J8_9FIRM</name>
<protein>
    <submittedName>
        <fullName evidence="2">Uncharacterized protein</fullName>
    </submittedName>
</protein>